<evidence type="ECO:0000259" key="1">
    <source>
        <dbReference type="Pfam" id="PF04606"/>
    </source>
</evidence>
<gene>
    <name evidence="2" type="ORF">SAMN04487956_10797</name>
</gene>
<dbReference type="Pfam" id="PF04606">
    <property type="entry name" value="Ogr_Delta"/>
    <property type="match status" value="1"/>
</dbReference>
<organism evidence="2 3">
    <name type="scientific">Halomonas saccharevitans</name>
    <dbReference type="NCBI Taxonomy" id="416872"/>
    <lineage>
        <taxon>Bacteria</taxon>
        <taxon>Pseudomonadati</taxon>
        <taxon>Pseudomonadota</taxon>
        <taxon>Gammaproteobacteria</taxon>
        <taxon>Oceanospirillales</taxon>
        <taxon>Halomonadaceae</taxon>
        <taxon>Halomonas</taxon>
    </lineage>
</organism>
<proteinExistence type="predicted"/>
<sequence length="81" mass="9113">MRITCPHCRESVATRSSVRPNAALYWAYAQCVNPECGWGGKIQIEFVTTRAPSQNPQPDVQIPADPELRRLLREQLLAGSY</sequence>
<dbReference type="Proteomes" id="UP000199594">
    <property type="component" value="Unassembled WGS sequence"/>
</dbReference>
<accession>A0A1I6YX33</accession>
<name>A0A1I6YX33_9GAMM</name>
<protein>
    <submittedName>
        <fullName evidence="2">Ogr/Delta-like zinc finger</fullName>
    </submittedName>
</protein>
<dbReference type="InterPro" id="IPR007684">
    <property type="entry name" value="Znf_Ogr/Delta"/>
</dbReference>
<feature type="domain" description="Zinc finger Ogr/Delta-type" evidence="1">
    <location>
        <begin position="4"/>
        <end position="42"/>
    </location>
</feature>
<dbReference type="EMBL" id="FPAQ01000007">
    <property type="protein sequence ID" value="SFT54781.1"/>
    <property type="molecule type" value="Genomic_DNA"/>
</dbReference>
<dbReference type="RefSeq" id="WP_175535034.1">
    <property type="nucleotide sequence ID" value="NZ_FPAQ01000007.1"/>
</dbReference>
<evidence type="ECO:0000313" key="3">
    <source>
        <dbReference type="Proteomes" id="UP000199594"/>
    </source>
</evidence>
<reference evidence="2 3" key="1">
    <citation type="submission" date="2016-10" db="EMBL/GenBank/DDBJ databases">
        <authorList>
            <person name="de Groot N.N."/>
        </authorList>
    </citation>
    <scope>NUCLEOTIDE SEQUENCE [LARGE SCALE GENOMIC DNA]</scope>
    <source>
        <strain evidence="2 3">CGMCC 1.6493</strain>
    </source>
</reference>
<evidence type="ECO:0000313" key="2">
    <source>
        <dbReference type="EMBL" id="SFT54781.1"/>
    </source>
</evidence>
<dbReference type="AlphaFoldDB" id="A0A1I6YX33"/>